<protein>
    <submittedName>
        <fullName evidence="2">DUF2381 family protein</fullName>
    </submittedName>
</protein>
<proteinExistence type="predicted"/>
<keyword evidence="1" id="KW-0732">Signal</keyword>
<dbReference type="InterPro" id="IPR011754">
    <property type="entry name" value="Mxa_paralog_2268"/>
</dbReference>
<keyword evidence="3" id="KW-1185">Reference proteome</keyword>
<comment type="caution">
    <text evidence="2">The sequence shown here is derived from an EMBL/GenBank/DDBJ whole genome shotgun (WGS) entry which is preliminary data.</text>
</comment>
<gene>
    <name evidence="2" type="ORF">HG543_48810</name>
</gene>
<reference evidence="2 3" key="1">
    <citation type="submission" date="2020-04" db="EMBL/GenBank/DDBJ databases">
        <title>Draft genome of Pyxidicoccus fallax type strain.</title>
        <authorList>
            <person name="Whitworth D.E."/>
        </authorList>
    </citation>
    <scope>NUCLEOTIDE SEQUENCE [LARGE SCALE GENOMIC DNA]</scope>
    <source>
        <strain evidence="2 3">DSM 14698</strain>
    </source>
</reference>
<accession>A0A848LX30</accession>
<organism evidence="2 3">
    <name type="scientific">Pyxidicoccus fallax</name>
    <dbReference type="NCBI Taxonomy" id="394095"/>
    <lineage>
        <taxon>Bacteria</taxon>
        <taxon>Pseudomonadati</taxon>
        <taxon>Myxococcota</taxon>
        <taxon>Myxococcia</taxon>
        <taxon>Myxococcales</taxon>
        <taxon>Cystobacterineae</taxon>
        <taxon>Myxococcaceae</taxon>
        <taxon>Pyxidicoccus</taxon>
    </lineage>
</organism>
<dbReference type="RefSeq" id="WP_169351835.1">
    <property type="nucleotide sequence ID" value="NZ_JABBJJ010000461.1"/>
</dbReference>
<sequence>MQYVLPARSVLFLVLLASAAVAQERTSVIRDVVLPDQPGEVANSVYVAGGIASVLRFQQSVDADKTRLLGWEGRFEPLVAQGRSVVLFPLQNLTSEDRLLLLVTLKDGTELPFTVTSRAEKVDHQVNVVPDDDSLPSVRAQLSNALLRERLNAADAERYRQEKNSVDHSLAALLVSGASRQTPFRWKQRQRLDCDGAEVDVSWFAGKGKTAVLLNVRNRDAQKPWRLGEVRLSTVETREGRPFALRTDREEIAPGASGIFAVVADASAFDSKQGVQQLVLELFRPDGVGQFQVVLDPRYVRE</sequence>
<dbReference type="Pfam" id="PF09544">
    <property type="entry name" value="DUF2381"/>
    <property type="match status" value="1"/>
</dbReference>
<feature type="chain" id="PRO_5032997843" evidence="1">
    <location>
        <begin position="23"/>
        <end position="302"/>
    </location>
</feature>
<dbReference type="AlphaFoldDB" id="A0A848LX30"/>
<dbReference type="EMBL" id="JABBJJ010000461">
    <property type="protein sequence ID" value="NMO22708.1"/>
    <property type="molecule type" value="Genomic_DNA"/>
</dbReference>
<evidence type="ECO:0000256" key="1">
    <source>
        <dbReference type="SAM" id="SignalP"/>
    </source>
</evidence>
<evidence type="ECO:0000313" key="3">
    <source>
        <dbReference type="Proteomes" id="UP000518300"/>
    </source>
</evidence>
<dbReference type="Proteomes" id="UP000518300">
    <property type="component" value="Unassembled WGS sequence"/>
</dbReference>
<feature type="signal peptide" evidence="1">
    <location>
        <begin position="1"/>
        <end position="22"/>
    </location>
</feature>
<name>A0A848LX30_9BACT</name>
<evidence type="ECO:0000313" key="2">
    <source>
        <dbReference type="EMBL" id="NMO22708.1"/>
    </source>
</evidence>